<keyword evidence="5" id="KW-1185">Reference proteome</keyword>
<comment type="caution">
    <text evidence="2">Lacks conserved residue(s) required for the propagation of feature annotation.</text>
</comment>
<name>A0A6P4XMC8_BRABE</name>
<dbReference type="Proteomes" id="UP000515135">
    <property type="component" value="Unplaced"/>
</dbReference>
<feature type="transmembrane region" description="Helical" evidence="3">
    <location>
        <begin position="665"/>
        <end position="687"/>
    </location>
</feature>
<evidence type="ECO:0000313" key="6">
    <source>
        <dbReference type="RefSeq" id="XP_019617780.1"/>
    </source>
</evidence>
<protein>
    <submittedName>
        <fullName evidence="6">Uncharacterized protein LOC109465079</fullName>
    </submittedName>
</protein>
<dbReference type="RefSeq" id="XP_019617780.1">
    <property type="nucleotide sequence ID" value="XM_019762221.1"/>
</dbReference>
<evidence type="ECO:0000259" key="4">
    <source>
        <dbReference type="PROSITE" id="PS50026"/>
    </source>
</evidence>
<keyword evidence="2" id="KW-0245">EGF-like domain</keyword>
<dbReference type="PROSITE" id="PS00022">
    <property type="entry name" value="EGF_1"/>
    <property type="match status" value="1"/>
</dbReference>
<evidence type="ECO:0000256" key="1">
    <source>
        <dbReference type="ARBA" id="ARBA00023157"/>
    </source>
</evidence>
<keyword evidence="3" id="KW-0812">Transmembrane</keyword>
<dbReference type="CDD" id="cd00054">
    <property type="entry name" value="EGF_CA"/>
    <property type="match status" value="1"/>
</dbReference>
<keyword evidence="1 2" id="KW-1015">Disulfide bond</keyword>
<organism evidence="5 6">
    <name type="scientific">Branchiostoma belcheri</name>
    <name type="common">Amphioxus</name>
    <dbReference type="NCBI Taxonomy" id="7741"/>
    <lineage>
        <taxon>Eukaryota</taxon>
        <taxon>Metazoa</taxon>
        <taxon>Chordata</taxon>
        <taxon>Cephalochordata</taxon>
        <taxon>Leptocardii</taxon>
        <taxon>Amphioxiformes</taxon>
        <taxon>Branchiostomatidae</taxon>
        <taxon>Branchiostoma</taxon>
    </lineage>
</organism>
<gene>
    <name evidence="6" type="primary">LOC109465079</name>
</gene>
<dbReference type="GO" id="GO:0005509">
    <property type="term" value="F:calcium ion binding"/>
    <property type="evidence" value="ECO:0007669"/>
    <property type="project" value="InterPro"/>
</dbReference>
<keyword evidence="3" id="KW-1133">Transmembrane helix</keyword>
<feature type="disulfide bond" evidence="2">
    <location>
        <begin position="612"/>
        <end position="621"/>
    </location>
</feature>
<dbReference type="AlphaFoldDB" id="A0A6P4XMC8"/>
<dbReference type="PROSITE" id="PS50026">
    <property type="entry name" value="EGF_3"/>
    <property type="match status" value="2"/>
</dbReference>
<dbReference type="KEGG" id="bbel:109465079"/>
<dbReference type="SMART" id="SM00179">
    <property type="entry name" value="EGF_CA"/>
    <property type="match status" value="1"/>
</dbReference>
<evidence type="ECO:0000256" key="3">
    <source>
        <dbReference type="SAM" id="Phobius"/>
    </source>
</evidence>
<dbReference type="Gene3D" id="2.10.25.10">
    <property type="entry name" value="Laminin"/>
    <property type="match status" value="2"/>
</dbReference>
<reference evidence="6" key="1">
    <citation type="submission" date="2025-08" db="UniProtKB">
        <authorList>
            <consortium name="RefSeq"/>
        </authorList>
    </citation>
    <scope>IDENTIFICATION</scope>
    <source>
        <tissue evidence="6">Gonad</tissue>
    </source>
</reference>
<dbReference type="InterPro" id="IPR001881">
    <property type="entry name" value="EGF-like_Ca-bd_dom"/>
</dbReference>
<dbReference type="PROSITE" id="PS01187">
    <property type="entry name" value="EGF_CA"/>
    <property type="match status" value="1"/>
</dbReference>
<dbReference type="InterPro" id="IPR018097">
    <property type="entry name" value="EGF_Ca-bd_CS"/>
</dbReference>
<dbReference type="PANTHER" id="PTHR16897">
    <property type="entry name" value="OS10G0105400 PROTEIN"/>
    <property type="match status" value="1"/>
</dbReference>
<sequence>MDEPSEFQGSNSTIAVRWRAIDMESKITEYRWAVGTSKGSNDIREFDTIIPMDEKDVLAVAEDLEGLLEEGSIYYVTVVALNLAGLEETVYTNGVTVLMTEPNTTSANISVPGAVQIAPNVVSTEDQTSISFVWTAVEDSGINAYCLRPGEKIVCSPLSKQDVVQEYTSDASARFKPIIVNPYLTADFTDRNLRHRIRRFTDQSFVLSPVAGQELRGPLNITVTMVNVTAAPTELLRLLFWNAESEMWQDAGHTCQLFTQTYTYKNTSEFNVQVCNTSNLLTNPTSVHRDKRSPQEGIFFGKETFFVVALVDSSFQNSAPRLAVSPYLWTYEDVPIVAYLEAIDDDDDEVTFSIDRSTETLFIGEVEIEPNGILRYTPCKDCFGKDFVTVVMSENRRDGETPLVTRETVVIDVVALEDNPDVFAVKDRVKVNSTGDSITVTLEENTAQRLTRSKYDVLVFGADIETNDVLSLVFHDPSNGTLALSKIVQNITFLHDDTDDHATVDGANFANKSADEVSIPYPQNLLMPHRPEKYSWVAVGFTYVPDMNFYGHDQVRVYAHDQSGKRSDVLTFNIFVLENRCMNGGLCTGPDHDPNCTDIQRSVSFSGYECACLDGYYGRYCESDFDECSSNPCPQNYTCVDLPNDFLCDCGSPSWPCASQSMPPWQIALITLLCIGVTIAVVAWAVWKASKKEKNKIG</sequence>
<dbReference type="OrthoDB" id="10042078at2759"/>
<dbReference type="PROSITE" id="PS01186">
    <property type="entry name" value="EGF_2"/>
    <property type="match status" value="1"/>
</dbReference>
<evidence type="ECO:0000256" key="2">
    <source>
        <dbReference type="PROSITE-ProRule" id="PRU00076"/>
    </source>
</evidence>
<dbReference type="InterPro" id="IPR000152">
    <property type="entry name" value="EGF-type_Asp/Asn_hydroxyl_site"/>
</dbReference>
<keyword evidence="3" id="KW-0472">Membrane</keyword>
<dbReference type="PANTHER" id="PTHR16897:SF2">
    <property type="entry name" value="OS03G0226600 PROTEIN"/>
    <property type="match status" value="1"/>
</dbReference>
<feature type="domain" description="EGF-like" evidence="4">
    <location>
        <begin position="577"/>
        <end position="622"/>
    </location>
</feature>
<proteinExistence type="predicted"/>
<dbReference type="FunFam" id="2.10.25.10:FF:001123">
    <property type="entry name" value="Uncharacterized protein"/>
    <property type="match status" value="1"/>
</dbReference>
<accession>A0A6P4XMC8</accession>
<evidence type="ECO:0000313" key="5">
    <source>
        <dbReference type="Proteomes" id="UP000515135"/>
    </source>
</evidence>
<dbReference type="GeneID" id="109465079"/>
<dbReference type="InterPro" id="IPR000742">
    <property type="entry name" value="EGF"/>
</dbReference>
<dbReference type="PROSITE" id="PS00010">
    <property type="entry name" value="ASX_HYDROXYL"/>
    <property type="match status" value="1"/>
</dbReference>
<feature type="domain" description="EGF-like" evidence="4">
    <location>
        <begin position="624"/>
        <end position="658"/>
    </location>
</feature>
<dbReference type="SMART" id="SM00181">
    <property type="entry name" value="EGF"/>
    <property type="match status" value="2"/>
</dbReference>